<accession>A0ABR3WPA9</accession>
<keyword evidence="6" id="KW-1185">Reference proteome</keyword>
<gene>
    <name evidence="5" type="ORF">Daus18300_007191</name>
</gene>
<dbReference type="InterPro" id="IPR031350">
    <property type="entry name" value="Goodbye_dom"/>
</dbReference>
<evidence type="ECO:0008006" key="7">
    <source>
        <dbReference type="Google" id="ProtNLM"/>
    </source>
</evidence>
<feature type="compositionally biased region" description="Basic and acidic residues" evidence="2">
    <location>
        <begin position="698"/>
        <end position="717"/>
    </location>
</feature>
<dbReference type="Gene3D" id="1.25.40.10">
    <property type="entry name" value="Tetratricopeptide repeat domain"/>
    <property type="match status" value="1"/>
</dbReference>
<dbReference type="PANTHER" id="PTHR10039:SF17">
    <property type="entry name" value="FUNGAL STAND N-TERMINAL GOODBYE DOMAIN-CONTAINING PROTEIN-RELATED"/>
    <property type="match status" value="1"/>
</dbReference>
<name>A0ABR3WPA9_9PEZI</name>
<evidence type="ECO:0000256" key="1">
    <source>
        <dbReference type="ARBA" id="ARBA00022737"/>
    </source>
</evidence>
<organism evidence="5 6">
    <name type="scientific">Diaporthe australafricana</name>
    <dbReference type="NCBI Taxonomy" id="127596"/>
    <lineage>
        <taxon>Eukaryota</taxon>
        <taxon>Fungi</taxon>
        <taxon>Dikarya</taxon>
        <taxon>Ascomycota</taxon>
        <taxon>Pezizomycotina</taxon>
        <taxon>Sordariomycetes</taxon>
        <taxon>Sordariomycetidae</taxon>
        <taxon>Diaporthales</taxon>
        <taxon>Diaporthaceae</taxon>
        <taxon>Diaporthe</taxon>
    </lineage>
</organism>
<evidence type="ECO:0000259" key="4">
    <source>
        <dbReference type="Pfam" id="PF24883"/>
    </source>
</evidence>
<dbReference type="EMBL" id="JAWRVE010000062">
    <property type="protein sequence ID" value="KAL1865301.1"/>
    <property type="molecule type" value="Genomic_DNA"/>
</dbReference>
<keyword evidence="1" id="KW-0677">Repeat</keyword>
<feature type="compositionally biased region" description="Acidic residues" evidence="2">
    <location>
        <begin position="645"/>
        <end position="654"/>
    </location>
</feature>
<feature type="domain" description="Nephrocystin 3-like N-terminal" evidence="4">
    <location>
        <begin position="286"/>
        <end position="447"/>
    </location>
</feature>
<dbReference type="Pfam" id="PF17109">
    <property type="entry name" value="Goodbye"/>
    <property type="match status" value="1"/>
</dbReference>
<reference evidence="5 6" key="1">
    <citation type="journal article" date="2024" name="IMA Fungus">
        <title>IMA Genome - F19 : A genome assembly and annotation guide to empower mycologists, including annotated draft genome sequences of Ceratocystis pirilliformis, Diaporthe australafricana, Fusarium ophioides, Paecilomyces lecythidis, and Sporothrix stenoceras.</title>
        <authorList>
            <person name="Aylward J."/>
            <person name="Wilson A.M."/>
            <person name="Visagie C.M."/>
            <person name="Spraker J."/>
            <person name="Barnes I."/>
            <person name="Buitendag C."/>
            <person name="Ceriani C."/>
            <person name="Del Mar Angel L."/>
            <person name="du Plessis D."/>
            <person name="Fuchs T."/>
            <person name="Gasser K."/>
            <person name="Kramer D."/>
            <person name="Li W."/>
            <person name="Munsamy K."/>
            <person name="Piso A."/>
            <person name="Price J.L."/>
            <person name="Sonnekus B."/>
            <person name="Thomas C."/>
            <person name="van der Nest A."/>
            <person name="van Dijk A."/>
            <person name="van Heerden A."/>
            <person name="van Vuuren N."/>
            <person name="Yilmaz N."/>
            <person name="Duong T.A."/>
            <person name="van der Merwe N.A."/>
            <person name="Wingfield M.J."/>
            <person name="Wingfield B.D."/>
        </authorList>
    </citation>
    <scope>NUCLEOTIDE SEQUENCE [LARGE SCALE GENOMIC DNA]</scope>
    <source>
        <strain evidence="5 6">CMW 18300</strain>
    </source>
</reference>
<dbReference type="Pfam" id="PF24883">
    <property type="entry name" value="NPHP3_N"/>
    <property type="match status" value="1"/>
</dbReference>
<dbReference type="SUPFAM" id="SSF52540">
    <property type="entry name" value="P-loop containing nucleoside triphosphate hydrolases"/>
    <property type="match status" value="1"/>
</dbReference>
<feature type="compositionally biased region" description="Acidic residues" evidence="2">
    <location>
        <begin position="673"/>
        <end position="697"/>
    </location>
</feature>
<dbReference type="PANTHER" id="PTHR10039">
    <property type="entry name" value="AMELOGENIN"/>
    <property type="match status" value="1"/>
</dbReference>
<evidence type="ECO:0000313" key="5">
    <source>
        <dbReference type="EMBL" id="KAL1865301.1"/>
    </source>
</evidence>
<protein>
    <recommendedName>
        <fullName evidence="7">Fungal STAND N-terminal Goodbye domain-containing protein</fullName>
    </recommendedName>
</protein>
<dbReference type="Proteomes" id="UP001583177">
    <property type="component" value="Unassembled WGS sequence"/>
</dbReference>
<dbReference type="SUPFAM" id="SSF48452">
    <property type="entry name" value="TPR-like"/>
    <property type="match status" value="1"/>
</dbReference>
<feature type="domain" description="Fungal STAND N-terminal Goodbye" evidence="3">
    <location>
        <begin position="13"/>
        <end position="139"/>
    </location>
</feature>
<evidence type="ECO:0000313" key="6">
    <source>
        <dbReference type="Proteomes" id="UP001583177"/>
    </source>
</evidence>
<comment type="caution">
    <text evidence="5">The sequence shown here is derived from an EMBL/GenBank/DDBJ whole genome shotgun (WGS) entry which is preliminary data.</text>
</comment>
<evidence type="ECO:0000259" key="3">
    <source>
        <dbReference type="Pfam" id="PF17109"/>
    </source>
</evidence>
<dbReference type="InterPro" id="IPR011990">
    <property type="entry name" value="TPR-like_helical_dom_sf"/>
</dbReference>
<evidence type="ECO:0000256" key="2">
    <source>
        <dbReference type="SAM" id="MobiDB-lite"/>
    </source>
</evidence>
<sequence>MIQDNLSDLGPFWEEAVKAYERECGHPLKPVGDDEQPHNAEDLLRLIEKRGADFKSFREKHEKLWSRLKRFTEPIVTTGKLVSTILGSSNPLGAPASILLTSLLHLVSSCQGVSQAYDWIEGILCDGELGDFCERLQMYGRNPVENALKRKIIAILAFILRIIGRSELLIKRNRFREYLRVSFIGKDEKTHALVEDLNKLLTNEQRLVVALTYEKATDAARIGAETQETVEQVKDGVKLLSTAVQESTMLQADTRLTEDLQHTLKTAAVTSTYDWYSWFQRKLLHGSGSWLQNEEFFSYWMQRRAPILWVFGGPGSGKTMVATWLISMLQTKFESNSETYSGVSVGYFFIKENVEDLRNLNTIFKTMAWQIQETDVVFRNHAAKACKFGRKVVRAEDTWENLFLDYYRGPLSEGRQAILVIDGLDEAGVDVQNKILRLMRNYVSDVRNGLPHRIQFAIFGRSTLRPELKRAMLDREEKIIEVSPSKNHQDMSNYITNRVKELEIVKVMRSKRPGGPEKAKKFARHIRRKVLDGAGGVFLWAQLLLDQMELRDESQINKILAKPHLNLYDMIHSVFDRLSRDSKIDLDMTNRLLAWVAFAKRPLDFGELDVILRLGSAEANWFLWSRLRGKFAYILRLRYPSNWNEEDVDREDDSGNAPAGDDNEQLPSSQQDRDDDVFSLGDSSEEDYEQETADDGNPDGRGDKENSQPEEVKHEASDADQLYGWAKKRTVVDFSHQHFRDFLVLEGDPEKRLKEPLLISIDVNNVHLQLVEESFKILRAAPDDGMLQSPRSFPPDAKADTLFTESFVQNYVAYPAFHIFGHLAAVNERHLDDTRKGHVLEELYWLLRRWFAMADSLQFISQEKRSWMREASASVPELLKPLAVTAAKVWLAKKKWGDGAYLDKSEFHVWFLKGYMSLDERGNISEKLSNWIYSRDGGFADTSADEIEDLAAWARLPQTAHWYTSLGWILYEGSDSARAQHILGQAIELDEDAWVAMEAMARSIGDEGQYENAIAWMNRALDALYKTTPNGAATGSYLLSHIAGWKQMLGDHEGALETAKMAWETNEGSLPAVDSYVLCLIQAEDWSEVISLFEYLSDWDNGYGTTYLVKYFNDYDIPMGVGHACRAKTQPGFILDAMNKALQLVEQSGDDSWLVEKFLTFGKFRYQFYDQDDEPIRLWEEALSRLSASADLRRQWTLEKTTYYTNITAQVYFDIAVQNHESNAETNDAVTQLQKLASTTSIDSDGHEDIFAYYTPGYPSLLYGRWLREFEKAPPAVWRKCFRARILEQMNGLDDNDPTNDTAACQKLAMSLFQAGDRKNAGLILAALFGTLEKYMTEKSTRTNAECETEDNDKETTQAVDTTDAVPVQKEASNDKMPTIDGDKKPLVDPQISFLKRRDTLQMERQISRLALQLGVDAWKYTCGGCRLNAEDAGTMFFCEVCWETNFCAGCLDKVKSSSLEERHCNPDHSWFQAWLIQVDTDNTEAISAGVRPGLTNEWLEALRKEWLTE</sequence>
<dbReference type="InterPro" id="IPR027417">
    <property type="entry name" value="P-loop_NTPase"/>
</dbReference>
<proteinExistence type="predicted"/>
<dbReference type="InterPro" id="IPR056884">
    <property type="entry name" value="NPHP3-like_N"/>
</dbReference>
<dbReference type="Gene3D" id="3.40.50.300">
    <property type="entry name" value="P-loop containing nucleotide triphosphate hydrolases"/>
    <property type="match status" value="1"/>
</dbReference>
<feature type="region of interest" description="Disordered" evidence="2">
    <location>
        <begin position="645"/>
        <end position="719"/>
    </location>
</feature>